<dbReference type="Pfam" id="PF11103">
    <property type="entry name" value="DUF2887"/>
    <property type="match status" value="1"/>
</dbReference>
<name>A0ABT2NB92_9CYAN</name>
<evidence type="ECO:0000313" key="1">
    <source>
        <dbReference type="EMBL" id="MCT7979974.1"/>
    </source>
</evidence>
<gene>
    <name evidence="1" type="ORF">NG792_19835</name>
</gene>
<dbReference type="Proteomes" id="UP001525961">
    <property type="component" value="Unassembled WGS sequence"/>
</dbReference>
<dbReference type="InterPro" id="IPR022573">
    <property type="entry name" value="DUF2887"/>
</dbReference>
<sequence>MTSDEVRRQFIELIETIIVYKLPQKSWEEIEAMLGLSELRQTQVYQEAFSEGKIESIPKMIQKGISLEDIANILDLPLETVQQNIPDSEGKSST</sequence>
<organism evidence="1 2">
    <name type="scientific">Laspinema olomoucense D3b</name>
    <dbReference type="NCBI Taxonomy" id="2953688"/>
    <lineage>
        <taxon>Bacteria</taxon>
        <taxon>Bacillati</taxon>
        <taxon>Cyanobacteriota</taxon>
        <taxon>Cyanophyceae</taxon>
        <taxon>Oscillatoriophycideae</taxon>
        <taxon>Oscillatoriales</taxon>
        <taxon>Laspinemataceae</taxon>
        <taxon>Laspinema</taxon>
        <taxon>Laspinema olomoucense</taxon>
    </lineage>
</organism>
<dbReference type="EMBL" id="JAMXFA010000030">
    <property type="protein sequence ID" value="MCT7979974.1"/>
    <property type="molecule type" value="Genomic_DNA"/>
</dbReference>
<keyword evidence="2" id="KW-1185">Reference proteome</keyword>
<proteinExistence type="predicted"/>
<protein>
    <submittedName>
        <fullName evidence="1">DUF2887 domain-containing protein</fullName>
    </submittedName>
</protein>
<accession>A0ABT2NB92</accession>
<comment type="caution">
    <text evidence="1">The sequence shown here is derived from an EMBL/GenBank/DDBJ whole genome shotgun (WGS) entry which is preliminary data.</text>
</comment>
<evidence type="ECO:0000313" key="2">
    <source>
        <dbReference type="Proteomes" id="UP001525961"/>
    </source>
</evidence>
<reference evidence="1 2" key="1">
    <citation type="journal article" date="2022" name="Front. Microbiol.">
        <title>High genomic differentiation and limited gene flow indicate recent cryptic speciation within the genus Laspinema (cyanobacteria).</title>
        <authorList>
            <person name="Stanojkovic A."/>
            <person name="Skoupy S."/>
            <person name="Skaloud P."/>
            <person name="Dvorak P."/>
        </authorList>
    </citation>
    <scope>NUCLEOTIDE SEQUENCE [LARGE SCALE GENOMIC DNA]</scope>
    <source>
        <strain evidence="1 2">D3b</strain>
    </source>
</reference>